<keyword evidence="2" id="KW-1185">Reference proteome</keyword>
<dbReference type="EMBL" id="KB446546">
    <property type="protein sequence ID" value="EME38850.1"/>
    <property type="molecule type" value="Genomic_DNA"/>
</dbReference>
<dbReference type="AlphaFoldDB" id="M2YIU3"/>
<protein>
    <submittedName>
        <fullName evidence="1">Uncharacterized protein</fullName>
    </submittedName>
</protein>
<dbReference type="Proteomes" id="UP000016933">
    <property type="component" value="Unassembled WGS sequence"/>
</dbReference>
<dbReference type="OrthoDB" id="3648790at2759"/>
<evidence type="ECO:0000313" key="2">
    <source>
        <dbReference type="Proteomes" id="UP000016933"/>
    </source>
</evidence>
<reference evidence="1 2" key="2">
    <citation type="journal article" date="2012" name="PLoS Pathog.">
        <title>Diverse lifestyles and strategies of plant pathogenesis encoded in the genomes of eighteen Dothideomycetes fungi.</title>
        <authorList>
            <person name="Ohm R.A."/>
            <person name="Feau N."/>
            <person name="Henrissat B."/>
            <person name="Schoch C.L."/>
            <person name="Horwitz B.A."/>
            <person name="Barry K.W."/>
            <person name="Condon B.J."/>
            <person name="Copeland A.C."/>
            <person name="Dhillon B."/>
            <person name="Glaser F."/>
            <person name="Hesse C.N."/>
            <person name="Kosti I."/>
            <person name="LaButti K."/>
            <person name="Lindquist E.A."/>
            <person name="Lucas S."/>
            <person name="Salamov A.A."/>
            <person name="Bradshaw R.E."/>
            <person name="Ciuffetti L."/>
            <person name="Hamelin R.C."/>
            <person name="Kema G.H.J."/>
            <person name="Lawrence C."/>
            <person name="Scott J.A."/>
            <person name="Spatafora J.W."/>
            <person name="Turgeon B.G."/>
            <person name="de Wit P.J.G.M."/>
            <person name="Zhong S."/>
            <person name="Goodwin S.B."/>
            <person name="Grigoriev I.V."/>
        </authorList>
    </citation>
    <scope>NUCLEOTIDE SEQUENCE [LARGE SCALE GENOMIC DNA]</scope>
    <source>
        <strain evidence="2">NZE10 / CBS 128990</strain>
    </source>
</reference>
<gene>
    <name evidence="1" type="ORF">DOTSEDRAFT_29045</name>
</gene>
<accession>M2YIU3</accession>
<reference evidence="2" key="1">
    <citation type="journal article" date="2012" name="PLoS Genet.">
        <title>The genomes of the fungal plant pathogens Cladosporium fulvum and Dothistroma septosporum reveal adaptation to different hosts and lifestyles but also signatures of common ancestry.</title>
        <authorList>
            <person name="de Wit P.J.G.M."/>
            <person name="van der Burgt A."/>
            <person name="Oekmen B."/>
            <person name="Stergiopoulos I."/>
            <person name="Abd-Elsalam K.A."/>
            <person name="Aerts A.L."/>
            <person name="Bahkali A.H."/>
            <person name="Beenen H.G."/>
            <person name="Chettri P."/>
            <person name="Cox M.P."/>
            <person name="Datema E."/>
            <person name="de Vries R.P."/>
            <person name="Dhillon B."/>
            <person name="Ganley A.R."/>
            <person name="Griffiths S.A."/>
            <person name="Guo Y."/>
            <person name="Hamelin R.C."/>
            <person name="Henrissat B."/>
            <person name="Kabir M.S."/>
            <person name="Jashni M.K."/>
            <person name="Kema G."/>
            <person name="Klaubauf S."/>
            <person name="Lapidus A."/>
            <person name="Levasseur A."/>
            <person name="Lindquist E."/>
            <person name="Mehrabi R."/>
            <person name="Ohm R.A."/>
            <person name="Owen T.J."/>
            <person name="Salamov A."/>
            <person name="Schwelm A."/>
            <person name="Schijlen E."/>
            <person name="Sun H."/>
            <person name="van den Burg H.A."/>
            <person name="van Ham R.C.H.J."/>
            <person name="Zhang S."/>
            <person name="Goodwin S.B."/>
            <person name="Grigoriev I.V."/>
            <person name="Collemare J."/>
            <person name="Bradshaw R.E."/>
        </authorList>
    </citation>
    <scope>NUCLEOTIDE SEQUENCE [LARGE SCALE GENOMIC DNA]</scope>
    <source>
        <strain evidence="2">NZE10 / CBS 128990</strain>
    </source>
</reference>
<name>M2YIU3_DOTSN</name>
<dbReference type="HOGENOM" id="CLU_927570_0_0_1"/>
<proteinExistence type="predicted"/>
<organism evidence="1 2">
    <name type="scientific">Dothistroma septosporum (strain NZE10 / CBS 128990)</name>
    <name type="common">Red band needle blight fungus</name>
    <name type="synonym">Mycosphaerella pini</name>
    <dbReference type="NCBI Taxonomy" id="675120"/>
    <lineage>
        <taxon>Eukaryota</taxon>
        <taxon>Fungi</taxon>
        <taxon>Dikarya</taxon>
        <taxon>Ascomycota</taxon>
        <taxon>Pezizomycotina</taxon>
        <taxon>Dothideomycetes</taxon>
        <taxon>Dothideomycetidae</taxon>
        <taxon>Mycosphaerellales</taxon>
        <taxon>Mycosphaerellaceae</taxon>
        <taxon>Dothistroma</taxon>
    </lineage>
</organism>
<evidence type="ECO:0000313" key="1">
    <source>
        <dbReference type="EMBL" id="EME38850.1"/>
    </source>
</evidence>
<dbReference type="OMA" id="EHNINEF"/>
<sequence>MISPHKKISGLVRPEPAPQYALAQESEHFLTSLFDKINQLAVYTGSDCRVSPEEYESDVASMQRFIAFVLATDYQVTISVKLSKQDRVHLHGLHKALGDLGKVWPSRRPTHPERHPLAPYFWQYLHVPCIALGICTEVVIAMVYRFAKYSTNYGGYRGCALSLAHNEGCGVLAQKLSIDSMLLFYVAANGDKALLARFQTASAKVAALYFDRIHHFIGEKRGIQHLWSNTRCARYDLNERGKLYQQRKTNATLARHYQLALWVHKQQDGWSLWRQEADSEAKAKTSASKRQSAYPDTFLL</sequence>